<organism evidence="2 4">
    <name type="scientific">Methanobrevibacter olleyae</name>
    <dbReference type="NCBI Taxonomy" id="294671"/>
    <lineage>
        <taxon>Archaea</taxon>
        <taxon>Methanobacteriati</taxon>
        <taxon>Methanobacteriota</taxon>
        <taxon>Methanomada group</taxon>
        <taxon>Methanobacteria</taxon>
        <taxon>Methanobacteriales</taxon>
        <taxon>Methanobacteriaceae</taxon>
        <taxon>Methanobrevibacter</taxon>
    </lineage>
</organism>
<dbReference type="Gene3D" id="1.10.10.10">
    <property type="entry name" value="Winged helix-like DNA-binding domain superfamily/Winged helix DNA-binding domain"/>
    <property type="match status" value="1"/>
</dbReference>
<dbReference type="GO" id="GO:0003677">
    <property type="term" value="F:DNA binding"/>
    <property type="evidence" value="ECO:0007669"/>
    <property type="project" value="InterPro"/>
</dbReference>
<evidence type="ECO:0000313" key="4">
    <source>
        <dbReference type="Proteomes" id="UP000066376"/>
    </source>
</evidence>
<proteinExistence type="predicted"/>
<name>A0A126QZW9_METOL</name>
<accession>A0A126QZW9</accession>
<dbReference type="PANTHER" id="PTHR43704:SF2">
    <property type="entry name" value="HTH CRP-TYPE DOMAIN-CONTAINING PROTEIN"/>
    <property type="match status" value="1"/>
</dbReference>
<reference evidence="3" key="3">
    <citation type="submission" date="2016-10" db="EMBL/GenBank/DDBJ databases">
        <authorList>
            <person name="de Groot N.N."/>
        </authorList>
    </citation>
    <scope>NUCLEOTIDE SEQUENCE [LARGE SCALE GENOMIC DNA]</scope>
    <source>
        <strain evidence="3">DSM 16632</strain>
    </source>
</reference>
<protein>
    <submittedName>
        <fullName evidence="2">MarR family transcriptional regulator</fullName>
    </submittedName>
    <submittedName>
        <fullName evidence="3">Putative transcriptional regulator</fullName>
    </submittedName>
</protein>
<evidence type="ECO:0000313" key="2">
    <source>
        <dbReference type="EMBL" id="AMK15591.1"/>
    </source>
</evidence>
<dbReference type="RefSeq" id="WP_067146957.1">
    <property type="nucleotide sequence ID" value="NZ_CP014265.1"/>
</dbReference>
<dbReference type="Pfam" id="PF13412">
    <property type="entry name" value="HTH_24"/>
    <property type="match status" value="1"/>
</dbReference>
<dbReference type="PIRSF" id="PIRSF004955">
    <property type="entry name" value="HTH_arch"/>
    <property type="match status" value="1"/>
</dbReference>
<dbReference type="InterPro" id="IPR057161">
    <property type="entry name" value="DUF7839"/>
</dbReference>
<dbReference type="AlphaFoldDB" id="A0A126QZW9"/>
<dbReference type="InterPro" id="IPR012015">
    <property type="entry name" value="UCP_HTH_arc"/>
</dbReference>
<evidence type="ECO:0000313" key="3">
    <source>
        <dbReference type="EMBL" id="SFL81073.1"/>
    </source>
</evidence>
<keyword evidence="4" id="KW-1185">Reference proteome</keyword>
<dbReference type="Pfam" id="PF25211">
    <property type="entry name" value="DUF7839"/>
    <property type="match status" value="1"/>
</dbReference>
<dbReference type="GeneID" id="28489334"/>
<dbReference type="SUPFAM" id="SSF46785">
    <property type="entry name" value="Winged helix' DNA-binding domain"/>
    <property type="match status" value="1"/>
</dbReference>
<reference evidence="5" key="4">
    <citation type="submission" date="2016-10" db="EMBL/GenBank/DDBJ databases">
        <authorList>
            <person name="Varghese N."/>
        </authorList>
    </citation>
    <scope>NUCLEOTIDE SEQUENCE [LARGE SCALE GENOMIC DNA]</scope>
    <source>
        <strain evidence="5">DSM 16632</strain>
    </source>
</reference>
<evidence type="ECO:0000313" key="5">
    <source>
        <dbReference type="Proteomes" id="UP000183442"/>
    </source>
</evidence>
<dbReference type="SMART" id="SM00419">
    <property type="entry name" value="HTH_CRP"/>
    <property type="match status" value="1"/>
</dbReference>
<dbReference type="PANTHER" id="PTHR43704">
    <property type="entry name" value="BSR5907 PROTEIN"/>
    <property type="match status" value="1"/>
</dbReference>
<dbReference type="PATRIC" id="fig|294671.3.peg.1083"/>
<dbReference type="EMBL" id="FOTL01000043">
    <property type="protein sequence ID" value="SFL81073.1"/>
    <property type="molecule type" value="Genomic_DNA"/>
</dbReference>
<reference evidence="2 4" key="1">
    <citation type="journal article" date="2016" name="Genome Announc.">
        <title>Draft Genome Sequence of the Rumen Methanogen Methanobrevibacter olleyae YLM1.</title>
        <authorList>
            <person name="Kelly W.J."/>
            <person name="Li D."/>
            <person name="Lambie S.C."/>
            <person name="Cox F."/>
            <person name="Attwood G.T."/>
            <person name="Altermann E."/>
            <person name="Leahy S.C."/>
        </authorList>
    </citation>
    <scope>NUCLEOTIDE SEQUENCE [LARGE SCALE GENOMIC DNA]</scope>
    <source>
        <strain evidence="2 4">YLM1</strain>
    </source>
</reference>
<dbReference type="EMBL" id="CP014265">
    <property type="protein sequence ID" value="AMK15591.1"/>
    <property type="molecule type" value="Genomic_DNA"/>
</dbReference>
<dbReference type="InterPro" id="IPR036390">
    <property type="entry name" value="WH_DNA-bd_sf"/>
</dbReference>
<dbReference type="KEGG" id="mol:YLM1_1034"/>
<dbReference type="OrthoDB" id="56502at2157"/>
<dbReference type="Proteomes" id="UP000066376">
    <property type="component" value="Chromosome"/>
</dbReference>
<reference evidence="4" key="2">
    <citation type="submission" date="2016-02" db="EMBL/GenBank/DDBJ databases">
        <title>The draft genome sequence of the rumen methanogen Methanobrevibacter olleyae YLM1.</title>
        <authorList>
            <consortium name="New Zealand Agricultural Greenhouse Gas Research Centre/Pastoral Greenhouse Gas Research Consortium"/>
            <person name="Kelly W.J."/>
            <person name="Li D."/>
            <person name="Lambie S.C."/>
            <person name="Attwood G.T."/>
            <person name="Altermann E."/>
            <person name="Leahy S.C."/>
        </authorList>
    </citation>
    <scope>NUCLEOTIDE SEQUENCE [LARGE SCALE GENOMIC DNA]</scope>
    <source>
        <strain evidence="4">YLM1</strain>
    </source>
</reference>
<evidence type="ECO:0000259" key="1">
    <source>
        <dbReference type="SMART" id="SM00419"/>
    </source>
</evidence>
<dbReference type="InterPro" id="IPR036388">
    <property type="entry name" value="WH-like_DNA-bd_sf"/>
</dbReference>
<feature type="domain" description="HTH crp-type" evidence="1">
    <location>
        <begin position="18"/>
        <end position="68"/>
    </location>
</feature>
<dbReference type="STRING" id="294671.YLM1_1034"/>
<gene>
    <name evidence="3" type="ORF">SAMN02910297_01809</name>
    <name evidence="2" type="ORF">YLM1_1034</name>
</gene>
<dbReference type="GO" id="GO:0006355">
    <property type="term" value="P:regulation of DNA-templated transcription"/>
    <property type="evidence" value="ECO:0007669"/>
    <property type="project" value="InterPro"/>
</dbReference>
<dbReference type="Proteomes" id="UP000183442">
    <property type="component" value="Unassembled WGS sequence"/>
</dbReference>
<sequence>MEILQKRGALTHFQILGEISKQEPNLKQKDLAERLGITIQAVSENIKTLTELEYITSKEGRAPYKITQKGIAKVKKDAITLRKYSDSVLETMTYYKSTWPAIAKEDLKEGDEVGLYMEDGKLYASINAQTDAYADVILDTKKGFDVALTNLKGTIEIKESKILIITLPTIKQGGSRSTDLDLVKGIYQENYKNYGLSSIDKVAAIGTSSHVVANALNIPVDIEYGVSEAAQSAVRKGLNVLIFSIGDMSKNISKDLEEANIQYQVIDAKKSIMEI</sequence>
<dbReference type="InterPro" id="IPR012318">
    <property type="entry name" value="HTH_CRP"/>
</dbReference>